<feature type="region of interest" description="Disordered" evidence="1">
    <location>
        <begin position="382"/>
        <end position="413"/>
    </location>
</feature>
<feature type="region of interest" description="Disordered" evidence="1">
    <location>
        <begin position="24"/>
        <end position="47"/>
    </location>
</feature>
<dbReference type="AlphaFoldDB" id="A0AA40U534"/>
<dbReference type="RefSeq" id="WP_058787562.1">
    <property type="nucleotide sequence ID" value="NZ_LFRH01000003.1"/>
</dbReference>
<evidence type="ECO:0000313" key="2">
    <source>
        <dbReference type="EMBL" id="KTF28528.1"/>
    </source>
</evidence>
<name>A0AA40U534_9CHLA</name>
<proteinExistence type="predicted"/>
<gene>
    <name evidence="2" type="ORF">cpL1_0563</name>
</gene>
<comment type="caution">
    <text evidence="2">The sequence shown here is derived from an EMBL/GenBank/DDBJ whole genome shotgun (WGS) entry which is preliminary data.</text>
</comment>
<accession>A0AA40U534</accession>
<organism evidence="2 3">
    <name type="scientific">Chlamydia pecorum</name>
    <dbReference type="NCBI Taxonomy" id="85991"/>
    <lineage>
        <taxon>Bacteria</taxon>
        <taxon>Pseudomonadati</taxon>
        <taxon>Chlamydiota</taxon>
        <taxon>Chlamydiia</taxon>
        <taxon>Chlamydiales</taxon>
        <taxon>Chlamydiaceae</taxon>
        <taxon>Chlamydia/Chlamydophila group</taxon>
        <taxon>Chlamydia</taxon>
    </lineage>
</organism>
<feature type="compositionally biased region" description="Low complexity" evidence="1">
    <location>
        <begin position="24"/>
        <end position="44"/>
    </location>
</feature>
<evidence type="ECO:0000313" key="3">
    <source>
        <dbReference type="Proteomes" id="UP000054301"/>
    </source>
</evidence>
<reference evidence="2 3" key="1">
    <citation type="submission" date="2015-06" db="EMBL/GenBank/DDBJ databases">
        <title>More than comparative genomics: Whole genome sequencing reveals elusive C. pecorum plasmid and re-evaluates genetic differences and phylogenetic relationships between C. pecorum from pig, cattle, sheep and koala hosts.</title>
        <authorList>
            <person name="Jelocnik M."/>
            <person name="Bachmann N.L."/>
            <person name="Kaltenboeck B."/>
            <person name="Waugh C."/>
            <person name="Woolford L."/>
            <person name="Speight N."/>
            <person name="Gillett A."/>
            <person name="Higgins D."/>
            <person name="Flanagan C."/>
            <person name="Myers G."/>
            <person name="Timms P."/>
            <person name="Polkinghorne A."/>
        </authorList>
    </citation>
    <scope>NUCLEOTIDE SEQUENCE [LARGE SCALE GENOMIC DNA]</scope>
    <source>
        <strain evidence="2 3">L1</strain>
    </source>
</reference>
<dbReference type="EMBL" id="LFRH01000003">
    <property type="protein sequence ID" value="KTF28528.1"/>
    <property type="molecule type" value="Genomic_DNA"/>
</dbReference>
<protein>
    <submittedName>
        <fullName evidence="2">Uncharacterized protein</fullName>
    </submittedName>
</protein>
<evidence type="ECO:0000256" key="1">
    <source>
        <dbReference type="SAM" id="MobiDB-lite"/>
    </source>
</evidence>
<sequence length="433" mass="46800">MSCFGCPCPGGSCSLNYTGGGSSPEESISLSSSGSTPPITTQPGRARGREKHLELKLSWGEDSVLDLIEKSGSLFDKFLKNPRVKRTTHYCNKTATPWCREHCPALCNWIWGCCCSCCDGDDNPNPLTPEQVREFLQEMKNKYGVIVVGAALGSGGGEMLMQAQGNDPNAPWKNAFEDLCLSTHQELSKKLNLQISKELYQEVSEPKNAPPIDAPIVKAVAEAKDDPTAPSNLPTFWVLYDDGEAQEGAQSAGGSSLPICKQAVRLNFSRLQVQLSRAFATSVSSGYKYKGPLGEKSVEVVDLLKKVLSSLTKNSHFLNIEGTGLSLNKELYLQVLALCVFAVGYIPLDKQAPDTMPFNPREPSPWAQVLDLFWNTATEVDQSQDDDTTDGAHGGGGSGIVPQCSGDDDGNWDPEAQEALLSLAYKVHSFVLG</sequence>
<dbReference type="Proteomes" id="UP000054301">
    <property type="component" value="Unassembled WGS sequence"/>
</dbReference>